<protein>
    <submittedName>
        <fullName evidence="1">Uncharacterized protein</fullName>
    </submittedName>
</protein>
<reference evidence="1 2" key="1">
    <citation type="submission" date="2015-09" db="EMBL/GenBank/DDBJ databases">
        <title>Draft genome of the parasitic nematode Teladorsagia circumcincta isolate WARC Sus (inbred).</title>
        <authorList>
            <person name="Mitreva M."/>
        </authorList>
    </citation>
    <scope>NUCLEOTIDE SEQUENCE [LARGE SCALE GENOMIC DNA]</scope>
    <source>
        <strain evidence="1 2">S</strain>
    </source>
</reference>
<proteinExistence type="predicted"/>
<dbReference type="Proteomes" id="UP000230423">
    <property type="component" value="Unassembled WGS sequence"/>
</dbReference>
<organism evidence="1 2">
    <name type="scientific">Teladorsagia circumcincta</name>
    <name type="common">Brown stomach worm</name>
    <name type="synonym">Ostertagia circumcincta</name>
    <dbReference type="NCBI Taxonomy" id="45464"/>
    <lineage>
        <taxon>Eukaryota</taxon>
        <taxon>Metazoa</taxon>
        <taxon>Ecdysozoa</taxon>
        <taxon>Nematoda</taxon>
        <taxon>Chromadorea</taxon>
        <taxon>Rhabditida</taxon>
        <taxon>Rhabditina</taxon>
        <taxon>Rhabditomorpha</taxon>
        <taxon>Strongyloidea</taxon>
        <taxon>Trichostrongylidae</taxon>
        <taxon>Teladorsagia</taxon>
    </lineage>
</organism>
<dbReference type="AlphaFoldDB" id="A0A2G9TJK3"/>
<evidence type="ECO:0000313" key="2">
    <source>
        <dbReference type="Proteomes" id="UP000230423"/>
    </source>
</evidence>
<gene>
    <name evidence="1" type="ORF">TELCIR_20413</name>
</gene>
<keyword evidence="2" id="KW-1185">Reference proteome</keyword>
<evidence type="ECO:0000313" key="1">
    <source>
        <dbReference type="EMBL" id="PIO58157.1"/>
    </source>
</evidence>
<dbReference type="EMBL" id="KZ362166">
    <property type="protein sequence ID" value="PIO58157.1"/>
    <property type="molecule type" value="Genomic_DNA"/>
</dbReference>
<sequence>MIITSPHRESSRLRIRSHQSFYHRHIIHFTMCMCVNES</sequence>
<accession>A0A2G9TJK3</accession>
<name>A0A2G9TJK3_TELCI</name>